<dbReference type="CDD" id="cd03220">
    <property type="entry name" value="ABC_KpsT_Wzt"/>
    <property type="match status" value="1"/>
</dbReference>
<dbReference type="CDD" id="cd10147">
    <property type="entry name" value="Wzt_C-like"/>
    <property type="match status" value="1"/>
</dbReference>
<dbReference type="GO" id="GO:0016020">
    <property type="term" value="C:membrane"/>
    <property type="evidence" value="ECO:0007669"/>
    <property type="project" value="InterPro"/>
</dbReference>
<keyword evidence="7" id="KW-0378">Hydrolase</keyword>
<evidence type="ECO:0000256" key="4">
    <source>
        <dbReference type="ARBA" id="ARBA00022840"/>
    </source>
</evidence>
<dbReference type="InterPro" id="IPR050683">
    <property type="entry name" value="Bact_Polysacc_Export_ATP-bd"/>
</dbReference>
<dbReference type="GO" id="GO:0016887">
    <property type="term" value="F:ATP hydrolysis activity"/>
    <property type="evidence" value="ECO:0007669"/>
    <property type="project" value="InterPro"/>
</dbReference>
<feature type="region of interest" description="Disordered" evidence="5">
    <location>
        <begin position="263"/>
        <end position="285"/>
    </location>
</feature>
<protein>
    <submittedName>
        <fullName evidence="7">Teichoic acid export ATP-binding protein TagH</fullName>
        <ecNumber evidence="7">3.6.3.40</ecNumber>
    </submittedName>
</protein>
<organism evidence="7">
    <name type="scientific">uncultured Rubrobacteraceae bacterium</name>
    <dbReference type="NCBI Taxonomy" id="349277"/>
    <lineage>
        <taxon>Bacteria</taxon>
        <taxon>Bacillati</taxon>
        <taxon>Actinomycetota</taxon>
        <taxon>Rubrobacteria</taxon>
        <taxon>Rubrobacterales</taxon>
        <taxon>Rubrobacteraceae</taxon>
        <taxon>environmental samples</taxon>
    </lineage>
</organism>
<proteinExistence type="inferred from homology"/>
<reference evidence="7" key="1">
    <citation type="submission" date="2020-02" db="EMBL/GenBank/DDBJ databases">
        <authorList>
            <person name="Meier V. D."/>
        </authorList>
    </citation>
    <scope>NUCLEOTIDE SEQUENCE</scope>
    <source>
        <strain evidence="7">AVDCRST_MAG82</strain>
    </source>
</reference>
<evidence type="ECO:0000259" key="6">
    <source>
        <dbReference type="PROSITE" id="PS50893"/>
    </source>
</evidence>
<dbReference type="GO" id="GO:0005524">
    <property type="term" value="F:ATP binding"/>
    <property type="evidence" value="ECO:0007669"/>
    <property type="project" value="UniProtKB-KW"/>
</dbReference>
<gene>
    <name evidence="7" type="ORF">AVDCRST_MAG82-1468</name>
</gene>
<evidence type="ECO:0000313" key="7">
    <source>
        <dbReference type="EMBL" id="CAA9421460.1"/>
    </source>
</evidence>
<keyword evidence="3" id="KW-0547">Nucleotide-binding</keyword>
<dbReference type="InterPro" id="IPR017871">
    <property type="entry name" value="ABC_transporter-like_CS"/>
</dbReference>
<evidence type="ECO:0000256" key="2">
    <source>
        <dbReference type="ARBA" id="ARBA00022448"/>
    </source>
</evidence>
<dbReference type="InterPro" id="IPR003439">
    <property type="entry name" value="ABC_transporter-like_ATP-bd"/>
</dbReference>
<dbReference type="Gene3D" id="3.40.50.300">
    <property type="entry name" value="P-loop containing nucleotide triphosphate hydrolases"/>
    <property type="match status" value="1"/>
</dbReference>
<dbReference type="PROSITE" id="PS00211">
    <property type="entry name" value="ABC_TRANSPORTER_1"/>
    <property type="match status" value="1"/>
</dbReference>
<dbReference type="Pfam" id="PF14524">
    <property type="entry name" value="Wzt_C"/>
    <property type="match status" value="1"/>
</dbReference>
<dbReference type="InterPro" id="IPR027417">
    <property type="entry name" value="P-loop_NTPase"/>
</dbReference>
<dbReference type="InterPro" id="IPR029439">
    <property type="entry name" value="Wzt_C"/>
</dbReference>
<keyword evidence="2" id="KW-0813">Transport</keyword>
<feature type="domain" description="ABC transporter" evidence="6">
    <location>
        <begin position="22"/>
        <end position="246"/>
    </location>
</feature>
<dbReference type="InterPro" id="IPR003593">
    <property type="entry name" value="AAA+_ATPase"/>
</dbReference>
<comment type="similarity">
    <text evidence="1">Belongs to the ABC transporter superfamily.</text>
</comment>
<keyword evidence="4 7" id="KW-0067">ATP-binding</keyword>
<dbReference type="InterPro" id="IPR015860">
    <property type="entry name" value="ABC_transpr_TagH-like"/>
</dbReference>
<sequence length="433" mass="47081">MTPAISLRGIGKKYRIASSKSLRLREILSFGRKQHSQDFWALEDVDLEVQPGTTLGIIGRNGAGKSTLLQIVSGVLQPTTGTVEVNGRLTAIFGLGSGFNPEFTGRENAMMNGLILGMDRREMLDRFEEIEAFADIGDFIDQPVRTYSSGMKSRLGFAVAVNVEPDILVIDEALSAGDAAFKKKALRRMYDLRDSGTTVLFVSHSMGMVSRFCTDAVLLHRGHMIASGTPDEIVGEYREVLEKSQDQKGAKNAERDRQLDYTIAHEDEDDMPDSPNGKGQSHRATGEAEVLGVELLDENRGPADRVSSGSNLTVRVLARYARAAEESALGIVLRDRSGTLLFATSTDMEGTPLGARAESEIVTVDFTFWVPLRPGGYGVEATVSGEGGRLLGQSEDLAAFEVVAEERQVRDVTQLPTTVEVHGRDPEEQGQAT</sequence>
<dbReference type="SUPFAM" id="SSF52540">
    <property type="entry name" value="P-loop containing nucleoside triphosphate hydrolases"/>
    <property type="match status" value="1"/>
</dbReference>
<dbReference type="EC" id="3.6.3.40" evidence="7"/>
<dbReference type="PROSITE" id="PS50893">
    <property type="entry name" value="ABC_TRANSPORTER_2"/>
    <property type="match status" value="1"/>
</dbReference>
<dbReference type="GO" id="GO:0140359">
    <property type="term" value="F:ABC-type transporter activity"/>
    <property type="evidence" value="ECO:0007669"/>
    <property type="project" value="InterPro"/>
</dbReference>
<evidence type="ECO:0000256" key="1">
    <source>
        <dbReference type="ARBA" id="ARBA00005417"/>
    </source>
</evidence>
<evidence type="ECO:0000256" key="3">
    <source>
        <dbReference type="ARBA" id="ARBA00022741"/>
    </source>
</evidence>
<dbReference type="EMBL" id="CADCVA010000208">
    <property type="protein sequence ID" value="CAA9421460.1"/>
    <property type="molecule type" value="Genomic_DNA"/>
</dbReference>
<dbReference type="SMART" id="SM00382">
    <property type="entry name" value="AAA"/>
    <property type="match status" value="1"/>
</dbReference>
<dbReference type="Pfam" id="PF00005">
    <property type="entry name" value="ABC_tran"/>
    <property type="match status" value="1"/>
</dbReference>
<dbReference type="PANTHER" id="PTHR46743">
    <property type="entry name" value="TEICHOIC ACIDS EXPORT ATP-BINDING PROTEIN TAGH"/>
    <property type="match status" value="1"/>
</dbReference>
<name>A0A6J4PNK1_9ACTN</name>
<dbReference type="AlphaFoldDB" id="A0A6J4PNK1"/>
<dbReference type="PANTHER" id="PTHR46743:SF2">
    <property type="entry name" value="TEICHOIC ACIDS EXPORT ATP-BINDING PROTEIN TAGH"/>
    <property type="match status" value="1"/>
</dbReference>
<accession>A0A6J4PNK1</accession>
<evidence type="ECO:0000256" key="5">
    <source>
        <dbReference type="SAM" id="MobiDB-lite"/>
    </source>
</evidence>
<dbReference type="Gene3D" id="2.70.50.60">
    <property type="entry name" value="abc- transporter (atp binding component) like domain"/>
    <property type="match status" value="1"/>
</dbReference>